<dbReference type="InterPro" id="IPR000700">
    <property type="entry name" value="PAS-assoc_C"/>
</dbReference>
<reference evidence="11" key="1">
    <citation type="journal article" date="2021" name="PeerJ">
        <title>Extensive microbial diversity within the chicken gut microbiome revealed by metagenomics and culture.</title>
        <authorList>
            <person name="Gilroy R."/>
            <person name="Ravi A."/>
            <person name="Getino M."/>
            <person name="Pursley I."/>
            <person name="Horton D.L."/>
            <person name="Alikhan N.F."/>
            <person name="Baker D."/>
            <person name="Gharbi K."/>
            <person name="Hall N."/>
            <person name="Watson M."/>
            <person name="Adriaenssens E.M."/>
            <person name="Foster-Nyarko E."/>
            <person name="Jarju S."/>
            <person name="Secka A."/>
            <person name="Antonio M."/>
            <person name="Oren A."/>
            <person name="Chaudhuri R.R."/>
            <person name="La Ragione R."/>
            <person name="Hildebrand F."/>
            <person name="Pallen M.J."/>
        </authorList>
    </citation>
    <scope>NUCLEOTIDE SEQUENCE</scope>
    <source>
        <strain evidence="11">ChiSxjej5B17-1746</strain>
    </source>
</reference>
<evidence type="ECO:0000259" key="10">
    <source>
        <dbReference type="PROSITE" id="PS50887"/>
    </source>
</evidence>
<sequence length="746" mass="83961">MNQGSWKTLRLYALYSLGAAIVLSAIFLFYLHRTETAIEAQAETQLAEVTRQYTKAIETDLEGNLQLVRALALALGRLGVSAPSEILPLLRDESILGGYKRMGVITLDGMAHTTDGREFDASDRAYFRRALQSESTLAAMLVDKTDKRPINVYAAPILHGDHVAAVLFATVPTDAFLNHIDDRLFNGRGQVLVTDVSGAILFRGKGQVRLNRYANISELFPFEAPPPGEADSMHAGHQGMFHYEGQTFFIAHTPMTFLTHWNVYSLVPESTLNADAGSIQQGVLLLLLFFILMSMFFLGFIMRMQGGYTRRLEKARQMIDAMIRNIPGGFFRYDAKTQTFDYVSEGFLKLLGHTHESFKAACSNRFDLFIHEEDRARVLESIRRQTAVSDYDKVEYRARTADGHTLWLFDNGQLVRDDNGEWFYVIVMDITPLRNAQQELRISEERYRIITELSESIIFEHDLRRRRFYLSPRFREKFGYTPDVDTGSDSLPETCIYYEDRQLYTDFVATLRAGRPACAELRLVRHPSGSLWCRVSAAAIFDDANVPVRVVGDITDIDRAKRTAERLRLQAETDPLTGLYNKRTASARIAACLEEGRPAGLHALLVIDINHFKRINDTCGHLSGDEALAEMARRLLTAIRQHDIAGRVGGDEFIVLLRDVPDRDTLAKRLQSIRDTLSFSMPEFGLRLSASIGAAVFPEDARTYTELFQLADKDMYRVKKERDKAALHDAAGLPAGPSSGRGENGA</sequence>
<evidence type="ECO:0000256" key="3">
    <source>
        <dbReference type="ARBA" id="ARBA00022692"/>
    </source>
</evidence>
<feature type="region of interest" description="Disordered" evidence="6">
    <location>
        <begin position="727"/>
        <end position="746"/>
    </location>
</feature>
<dbReference type="InterPro" id="IPR001610">
    <property type="entry name" value="PAC"/>
</dbReference>
<dbReference type="InterPro" id="IPR029787">
    <property type="entry name" value="Nucleotide_cyclase"/>
</dbReference>
<feature type="transmembrane region" description="Helical" evidence="7">
    <location>
        <begin position="12"/>
        <end position="31"/>
    </location>
</feature>
<proteinExistence type="predicted"/>
<protein>
    <submittedName>
        <fullName evidence="11">Diguanylate cyclase</fullName>
        <ecNumber evidence="11">2.7.7.65</ecNumber>
    </submittedName>
</protein>
<dbReference type="Gene3D" id="3.30.70.270">
    <property type="match status" value="1"/>
</dbReference>
<dbReference type="AlphaFoldDB" id="A0A9D1UA68"/>
<dbReference type="Pfam" id="PF00990">
    <property type="entry name" value="GGDEF"/>
    <property type="match status" value="1"/>
</dbReference>
<dbReference type="NCBIfam" id="TIGR00229">
    <property type="entry name" value="sensory_box"/>
    <property type="match status" value="2"/>
</dbReference>
<evidence type="ECO:0000259" key="9">
    <source>
        <dbReference type="PROSITE" id="PS50113"/>
    </source>
</evidence>
<name>A0A9D1UA68_9BACT</name>
<dbReference type="SUPFAM" id="SSF55785">
    <property type="entry name" value="PYP-like sensor domain (PAS domain)"/>
    <property type="match status" value="2"/>
</dbReference>
<evidence type="ECO:0000256" key="2">
    <source>
        <dbReference type="ARBA" id="ARBA00022475"/>
    </source>
</evidence>
<feature type="domain" description="PAC" evidence="9">
    <location>
        <begin position="392"/>
        <end position="442"/>
    </location>
</feature>
<dbReference type="CDD" id="cd00130">
    <property type="entry name" value="PAS"/>
    <property type="match status" value="2"/>
</dbReference>
<dbReference type="CDD" id="cd01949">
    <property type="entry name" value="GGDEF"/>
    <property type="match status" value="1"/>
</dbReference>
<dbReference type="Proteomes" id="UP000824264">
    <property type="component" value="Unassembled WGS sequence"/>
</dbReference>
<dbReference type="InterPro" id="IPR052155">
    <property type="entry name" value="Biofilm_reg_signaling"/>
</dbReference>
<dbReference type="InterPro" id="IPR013655">
    <property type="entry name" value="PAS_fold_3"/>
</dbReference>
<dbReference type="Pfam" id="PF08447">
    <property type="entry name" value="PAS_3"/>
    <property type="match status" value="2"/>
</dbReference>
<keyword evidence="11" id="KW-0808">Transferase</keyword>
<dbReference type="PROSITE" id="PS50112">
    <property type="entry name" value="PAS"/>
    <property type="match status" value="1"/>
</dbReference>
<feature type="transmembrane region" description="Helical" evidence="7">
    <location>
        <begin position="282"/>
        <end position="302"/>
    </location>
</feature>
<dbReference type="PROSITE" id="PS50887">
    <property type="entry name" value="GGDEF"/>
    <property type="match status" value="1"/>
</dbReference>
<gene>
    <name evidence="11" type="ORF">H9874_08820</name>
</gene>
<evidence type="ECO:0000256" key="1">
    <source>
        <dbReference type="ARBA" id="ARBA00004651"/>
    </source>
</evidence>
<dbReference type="InterPro" id="IPR043128">
    <property type="entry name" value="Rev_trsase/Diguanyl_cyclase"/>
</dbReference>
<dbReference type="Pfam" id="PF02743">
    <property type="entry name" value="dCache_1"/>
    <property type="match status" value="1"/>
</dbReference>
<dbReference type="EMBL" id="DXGI01000332">
    <property type="protein sequence ID" value="HIW79231.1"/>
    <property type="molecule type" value="Genomic_DNA"/>
</dbReference>
<evidence type="ECO:0000259" key="8">
    <source>
        <dbReference type="PROSITE" id="PS50112"/>
    </source>
</evidence>
<dbReference type="Gene3D" id="3.30.450.20">
    <property type="entry name" value="PAS domain"/>
    <property type="match status" value="3"/>
</dbReference>
<evidence type="ECO:0000313" key="11">
    <source>
        <dbReference type="EMBL" id="HIW79231.1"/>
    </source>
</evidence>
<dbReference type="EC" id="2.7.7.65" evidence="11"/>
<evidence type="ECO:0000256" key="5">
    <source>
        <dbReference type="ARBA" id="ARBA00023136"/>
    </source>
</evidence>
<keyword evidence="5 7" id="KW-0472">Membrane</keyword>
<keyword evidence="4 7" id="KW-1133">Transmembrane helix</keyword>
<feature type="domain" description="PAS" evidence="8">
    <location>
        <begin position="315"/>
        <end position="384"/>
    </location>
</feature>
<dbReference type="PANTHER" id="PTHR44757">
    <property type="entry name" value="DIGUANYLATE CYCLASE DGCP"/>
    <property type="match status" value="1"/>
</dbReference>
<comment type="caution">
    <text evidence="11">The sequence shown here is derived from an EMBL/GenBank/DDBJ whole genome shotgun (WGS) entry which is preliminary data.</text>
</comment>
<evidence type="ECO:0000313" key="12">
    <source>
        <dbReference type="Proteomes" id="UP000824264"/>
    </source>
</evidence>
<dbReference type="SUPFAM" id="SSF55073">
    <property type="entry name" value="Nucleotide cyclase"/>
    <property type="match status" value="1"/>
</dbReference>
<accession>A0A9D1UA68</accession>
<keyword evidence="3 7" id="KW-0812">Transmembrane</keyword>
<dbReference type="InterPro" id="IPR000160">
    <property type="entry name" value="GGDEF_dom"/>
</dbReference>
<organism evidence="11 12">
    <name type="scientific">Candidatus Bilophila faecipullorum</name>
    <dbReference type="NCBI Taxonomy" id="2838482"/>
    <lineage>
        <taxon>Bacteria</taxon>
        <taxon>Pseudomonadati</taxon>
        <taxon>Thermodesulfobacteriota</taxon>
        <taxon>Desulfovibrionia</taxon>
        <taxon>Desulfovibrionales</taxon>
        <taxon>Desulfovibrionaceae</taxon>
        <taxon>Bilophila</taxon>
    </lineage>
</organism>
<dbReference type="InterPro" id="IPR035965">
    <property type="entry name" value="PAS-like_dom_sf"/>
</dbReference>
<feature type="domain" description="PAC" evidence="9">
    <location>
        <begin position="517"/>
        <end position="569"/>
    </location>
</feature>
<dbReference type="InterPro" id="IPR000014">
    <property type="entry name" value="PAS"/>
</dbReference>
<feature type="domain" description="GGDEF" evidence="10">
    <location>
        <begin position="600"/>
        <end position="730"/>
    </location>
</feature>
<evidence type="ECO:0000256" key="6">
    <source>
        <dbReference type="SAM" id="MobiDB-lite"/>
    </source>
</evidence>
<comment type="subcellular location">
    <subcellularLocation>
        <location evidence="1">Cell membrane</location>
        <topology evidence="1">Multi-pass membrane protein</topology>
    </subcellularLocation>
</comment>
<reference evidence="11" key="2">
    <citation type="submission" date="2021-04" db="EMBL/GenBank/DDBJ databases">
        <authorList>
            <person name="Gilroy R."/>
        </authorList>
    </citation>
    <scope>NUCLEOTIDE SEQUENCE</scope>
    <source>
        <strain evidence="11">ChiSxjej5B17-1746</strain>
    </source>
</reference>
<dbReference type="SMART" id="SM00086">
    <property type="entry name" value="PAC"/>
    <property type="match status" value="2"/>
</dbReference>
<dbReference type="SMART" id="SM00091">
    <property type="entry name" value="PAS"/>
    <property type="match status" value="2"/>
</dbReference>
<keyword evidence="11" id="KW-0548">Nucleotidyltransferase</keyword>
<dbReference type="PROSITE" id="PS50113">
    <property type="entry name" value="PAC"/>
    <property type="match status" value="2"/>
</dbReference>
<evidence type="ECO:0000256" key="4">
    <source>
        <dbReference type="ARBA" id="ARBA00022989"/>
    </source>
</evidence>
<keyword evidence="2" id="KW-1003">Cell membrane</keyword>
<dbReference type="GO" id="GO:0052621">
    <property type="term" value="F:diguanylate cyclase activity"/>
    <property type="evidence" value="ECO:0007669"/>
    <property type="project" value="UniProtKB-EC"/>
</dbReference>
<dbReference type="SMART" id="SM00267">
    <property type="entry name" value="GGDEF"/>
    <property type="match status" value="1"/>
</dbReference>
<dbReference type="NCBIfam" id="TIGR00254">
    <property type="entry name" value="GGDEF"/>
    <property type="match status" value="1"/>
</dbReference>
<evidence type="ECO:0000256" key="7">
    <source>
        <dbReference type="SAM" id="Phobius"/>
    </source>
</evidence>
<dbReference type="PANTHER" id="PTHR44757:SF2">
    <property type="entry name" value="BIOFILM ARCHITECTURE MAINTENANCE PROTEIN MBAA"/>
    <property type="match status" value="1"/>
</dbReference>
<dbReference type="InterPro" id="IPR033479">
    <property type="entry name" value="dCache_1"/>
</dbReference>
<dbReference type="GO" id="GO:0005886">
    <property type="term" value="C:plasma membrane"/>
    <property type="evidence" value="ECO:0007669"/>
    <property type="project" value="UniProtKB-SubCell"/>
</dbReference>